<keyword evidence="2" id="KW-0493">Microtubule</keyword>
<evidence type="ECO:0000313" key="7">
    <source>
        <dbReference type="EMBL" id="MBX25526.1"/>
    </source>
</evidence>
<dbReference type="GO" id="GO:0005524">
    <property type="term" value="F:ATP binding"/>
    <property type="evidence" value="ECO:0007669"/>
    <property type="project" value="InterPro"/>
</dbReference>
<evidence type="ECO:0000256" key="1">
    <source>
        <dbReference type="ARBA" id="ARBA00007310"/>
    </source>
</evidence>
<evidence type="ECO:0000256" key="2">
    <source>
        <dbReference type="ARBA" id="ARBA00022701"/>
    </source>
</evidence>
<comment type="caution">
    <text evidence="4">Lacks conserved residue(s) required for the propagation of feature annotation.</text>
</comment>
<evidence type="ECO:0000259" key="6">
    <source>
        <dbReference type="PROSITE" id="PS50067"/>
    </source>
</evidence>
<dbReference type="InterPro" id="IPR036961">
    <property type="entry name" value="Kinesin_motor_dom_sf"/>
</dbReference>
<keyword evidence="3" id="KW-0505">Motor protein</keyword>
<dbReference type="InterPro" id="IPR027640">
    <property type="entry name" value="Kinesin-like_fam"/>
</dbReference>
<dbReference type="SUPFAM" id="SSF52540">
    <property type="entry name" value="P-loop containing nucleoside triphosphate hydrolases"/>
    <property type="match status" value="1"/>
</dbReference>
<protein>
    <submittedName>
        <fullName evidence="7">Kinesin-like protein</fullName>
    </submittedName>
</protein>
<comment type="similarity">
    <text evidence="1">Belongs to the TRAFAC class myosin-kinesin ATPase superfamily. Kinesin family. KIN-7 subfamily.</text>
</comment>
<keyword evidence="5" id="KW-0175">Coiled coil</keyword>
<dbReference type="GO" id="GO:0007018">
    <property type="term" value="P:microtubule-based movement"/>
    <property type="evidence" value="ECO:0007669"/>
    <property type="project" value="InterPro"/>
</dbReference>
<dbReference type="InterPro" id="IPR021881">
    <property type="entry name" value="NACK_C"/>
</dbReference>
<sequence>MRLKEGCHINRSLLTLGTVIRKLSKGRSGHIPFRDSKLTRILQSSLGGNARTAIICTMSPARIHVEQTRNTLLFASCAKEVTTNAQVNVVMSDKALVKQLQRELARLESELKSRGLNSVGSDSTTLLREKDLQIEKLMNEVLELTGQLDLAKTQVENVLEAAKEERISSLWADHDQHYPKLRIRYSWRTETASYSSVSEDPHSIDVGVRSFGASRCSDGQSSSSSDGHFIELPDFEENFVKAIAPPDPSIITTNFVGNHLHVKASEERNHESSDDLCKEVQCIEVEELSRNRYSNLTMLESSPNRYSNSTSLGFIPNTYVESNTSSPIMRTHDSELKEVKKEDKANKETDLTKQKELNNLCPAFIMPSPEKPSSWLLDEGMSVSRSSKLIRSKSCRARLMDQLPTLWFEEGENIESTPPIGFDKNFIGRPEDYQKKHFALKYGFDIDTAPNDITQTREDGASVDDLKGQSIETSTDWVIDSNAGAISMEDQLVQETKENSPAMSARDVKGIGLDPIQDDVESGPNWPSEFKRLQREVIELWDACNVSLVHRTYFFLLFKGDPADSFYMEVELRRLSFLKETFSQGNKAMVDGQSLTATSSKRALIQERRMLSKYMQKRLSGGERENLFLKWGVALSSSNRRLQLANRLWTKTTDMDHIVESANLVAKLVGFEEQAQTLREMFGLLNFTPKCRKKSSIWKRTLAFF</sequence>
<organism evidence="7">
    <name type="scientific">Rhizophora mucronata</name>
    <name type="common">Asiatic mangrove</name>
    <dbReference type="NCBI Taxonomy" id="61149"/>
    <lineage>
        <taxon>Eukaryota</taxon>
        <taxon>Viridiplantae</taxon>
        <taxon>Streptophyta</taxon>
        <taxon>Embryophyta</taxon>
        <taxon>Tracheophyta</taxon>
        <taxon>Spermatophyta</taxon>
        <taxon>Magnoliopsida</taxon>
        <taxon>eudicotyledons</taxon>
        <taxon>Gunneridae</taxon>
        <taxon>Pentapetalae</taxon>
        <taxon>rosids</taxon>
        <taxon>fabids</taxon>
        <taxon>Malpighiales</taxon>
        <taxon>Rhizophoraceae</taxon>
        <taxon>Rhizophora</taxon>
    </lineage>
</organism>
<dbReference type="GO" id="GO:0003777">
    <property type="term" value="F:microtubule motor activity"/>
    <property type="evidence" value="ECO:0007669"/>
    <property type="project" value="InterPro"/>
</dbReference>
<dbReference type="GO" id="GO:0008017">
    <property type="term" value="F:microtubule binding"/>
    <property type="evidence" value="ECO:0007669"/>
    <property type="project" value="InterPro"/>
</dbReference>
<dbReference type="Pfam" id="PF00225">
    <property type="entry name" value="Kinesin"/>
    <property type="match status" value="1"/>
</dbReference>
<dbReference type="SMART" id="SM00129">
    <property type="entry name" value="KISc"/>
    <property type="match status" value="1"/>
</dbReference>
<reference evidence="7" key="1">
    <citation type="submission" date="2018-02" db="EMBL/GenBank/DDBJ databases">
        <title>Rhizophora mucronata_Transcriptome.</title>
        <authorList>
            <person name="Meera S.P."/>
            <person name="Sreeshan A."/>
            <person name="Augustine A."/>
        </authorList>
    </citation>
    <scope>NUCLEOTIDE SEQUENCE</scope>
    <source>
        <tissue evidence="7">Leaf</tissue>
    </source>
</reference>
<evidence type="ECO:0000256" key="4">
    <source>
        <dbReference type="PROSITE-ProRule" id="PRU00283"/>
    </source>
</evidence>
<evidence type="ECO:0000256" key="3">
    <source>
        <dbReference type="ARBA" id="ARBA00023175"/>
    </source>
</evidence>
<accession>A0A2P2M5N1</accession>
<dbReference type="AlphaFoldDB" id="A0A2P2M5N1"/>
<proteinExistence type="inferred from homology"/>
<dbReference type="PROSITE" id="PS50067">
    <property type="entry name" value="KINESIN_MOTOR_2"/>
    <property type="match status" value="1"/>
</dbReference>
<dbReference type="GO" id="GO:0005874">
    <property type="term" value="C:microtubule"/>
    <property type="evidence" value="ECO:0007669"/>
    <property type="project" value="UniProtKB-KW"/>
</dbReference>
<name>A0A2P2M5N1_RHIMU</name>
<dbReference type="Gene3D" id="3.40.850.10">
    <property type="entry name" value="Kinesin motor domain"/>
    <property type="match status" value="1"/>
</dbReference>
<dbReference type="InterPro" id="IPR001752">
    <property type="entry name" value="Kinesin_motor_dom"/>
</dbReference>
<dbReference type="InterPro" id="IPR027417">
    <property type="entry name" value="P-loop_NTPase"/>
</dbReference>
<dbReference type="Pfam" id="PF11995">
    <property type="entry name" value="DUF3490"/>
    <property type="match status" value="1"/>
</dbReference>
<dbReference type="EMBL" id="GGEC01045042">
    <property type="protein sequence ID" value="MBX25526.1"/>
    <property type="molecule type" value="Transcribed_RNA"/>
</dbReference>
<dbReference type="PANTHER" id="PTHR47968:SF55">
    <property type="entry name" value="KINESIN-LIKE PROTEIN KIN-7H"/>
    <property type="match status" value="1"/>
</dbReference>
<feature type="domain" description="Kinesin motor" evidence="6">
    <location>
        <begin position="1"/>
        <end position="81"/>
    </location>
</feature>
<evidence type="ECO:0000256" key="5">
    <source>
        <dbReference type="SAM" id="Coils"/>
    </source>
</evidence>
<feature type="coiled-coil region" evidence="5">
    <location>
        <begin position="90"/>
        <end position="154"/>
    </location>
</feature>
<dbReference type="PANTHER" id="PTHR47968">
    <property type="entry name" value="CENTROMERE PROTEIN E"/>
    <property type="match status" value="1"/>
</dbReference>